<dbReference type="Gene3D" id="2.60.40.10">
    <property type="entry name" value="Immunoglobulins"/>
    <property type="match status" value="1"/>
</dbReference>
<gene>
    <name evidence="4" type="ORF">LY89DRAFT_741374</name>
</gene>
<dbReference type="PANTHER" id="PTHR32208">
    <property type="entry name" value="SECRETED PROTEIN-RELATED"/>
    <property type="match status" value="1"/>
</dbReference>
<dbReference type="SUPFAM" id="SSF50965">
    <property type="entry name" value="Galactose oxidase, central domain"/>
    <property type="match status" value="1"/>
</dbReference>
<dbReference type="CDD" id="cd02851">
    <property type="entry name" value="E_set_GO_C"/>
    <property type="match status" value="1"/>
</dbReference>
<name>A0A132B9J7_MOLSC</name>
<dbReference type="SMART" id="SM00321">
    <property type="entry name" value="WSC"/>
    <property type="match status" value="4"/>
</dbReference>
<proteinExistence type="predicted"/>
<feature type="domain" description="WSC" evidence="3">
    <location>
        <begin position="407"/>
        <end position="503"/>
    </location>
</feature>
<dbReference type="InParanoid" id="A0A132B9J7"/>
<dbReference type="InterPro" id="IPR002889">
    <property type="entry name" value="WSC_carb-bd"/>
</dbReference>
<dbReference type="InterPro" id="IPR037293">
    <property type="entry name" value="Gal_Oxidase_central_sf"/>
</dbReference>
<dbReference type="AlphaFoldDB" id="A0A132B9J7"/>
<dbReference type="InterPro" id="IPR011043">
    <property type="entry name" value="Gal_Oxase/kelch_b-propeller"/>
</dbReference>
<feature type="chain" id="PRO_5007288019" evidence="2">
    <location>
        <begin position="24"/>
        <end position="1028"/>
    </location>
</feature>
<feature type="domain" description="WSC" evidence="3">
    <location>
        <begin position="38"/>
        <end position="136"/>
    </location>
</feature>
<evidence type="ECO:0000313" key="4">
    <source>
        <dbReference type="EMBL" id="KUJ09078.1"/>
    </source>
</evidence>
<dbReference type="OrthoDB" id="2019572at2759"/>
<organism evidence="4 5">
    <name type="scientific">Mollisia scopiformis</name>
    <name type="common">Conifer needle endophyte fungus</name>
    <name type="synonym">Phialocephala scopiformis</name>
    <dbReference type="NCBI Taxonomy" id="149040"/>
    <lineage>
        <taxon>Eukaryota</taxon>
        <taxon>Fungi</taxon>
        <taxon>Dikarya</taxon>
        <taxon>Ascomycota</taxon>
        <taxon>Pezizomycotina</taxon>
        <taxon>Leotiomycetes</taxon>
        <taxon>Helotiales</taxon>
        <taxon>Mollisiaceae</taxon>
        <taxon>Mollisia</taxon>
    </lineage>
</organism>
<evidence type="ECO:0000259" key="3">
    <source>
        <dbReference type="PROSITE" id="PS51212"/>
    </source>
</evidence>
<feature type="signal peptide" evidence="2">
    <location>
        <begin position="1"/>
        <end position="23"/>
    </location>
</feature>
<dbReference type="InterPro" id="IPR014756">
    <property type="entry name" value="Ig_E-set"/>
</dbReference>
<dbReference type="GeneID" id="28830427"/>
<dbReference type="InterPro" id="IPR013783">
    <property type="entry name" value="Ig-like_fold"/>
</dbReference>
<dbReference type="KEGG" id="psco:LY89DRAFT_741374"/>
<dbReference type="EMBL" id="KQ947433">
    <property type="protein sequence ID" value="KUJ09078.1"/>
    <property type="molecule type" value="Genomic_DNA"/>
</dbReference>
<dbReference type="PANTHER" id="PTHR32208:SF105">
    <property type="entry name" value="COPPER RADICAL OXIDASE"/>
    <property type="match status" value="1"/>
</dbReference>
<dbReference type="Gene3D" id="2.130.10.80">
    <property type="entry name" value="Galactose oxidase/kelch, beta-propeller"/>
    <property type="match status" value="1"/>
</dbReference>
<dbReference type="InterPro" id="IPR009880">
    <property type="entry name" value="Glyoxal_oxidase_N"/>
</dbReference>
<protein>
    <submittedName>
        <fullName evidence="4">Copper radical oxidase-like protein</fullName>
    </submittedName>
</protein>
<dbReference type="PROSITE" id="PS51212">
    <property type="entry name" value="WSC"/>
    <property type="match status" value="4"/>
</dbReference>
<evidence type="ECO:0000256" key="2">
    <source>
        <dbReference type="SAM" id="SignalP"/>
    </source>
</evidence>
<dbReference type="SUPFAM" id="SSF81296">
    <property type="entry name" value="E set domains"/>
    <property type="match status" value="1"/>
</dbReference>
<sequence length="1028" mass="108301">MTATLVQLAWAIASLALFALVEGRSSRGSRAVQPRAAAWSYVGCYVDQVGARTLAVNPGTTGGEAALTNEICTSTCQGLGYVFSGTEYAGECYCANTFTNGGGPAPDGSAGCDMACNGNSSEICGGPNRLSLWDYNNAIATVITSTSIVSSTAASSTFSAVPSTIAGWSAIGCYNDTVGSRTLATEIYSIPGASMTVDLCLAACKAASFTLAGLEYAGECYCDSKIENYGAVQSSGCTMPCNGNAAEICGGPNRLSMYSLSGAGSGTSSASASGTSTATTSTSSAPVITSLPTGWKYEGCWIDQAFGRILGTTAASNSALTVESCVAECIALGFSIAGMEYYTQCYCGNALINQAALATADTDCNTACGGNSAEMCGGGDRMSIYSNKTTLVVTPVPHTQLTGLPGFWNYTGCLLDNAVIRTFPYQLEFLNNNTATNCLSQCQTFGYGAGGMEYGEQCFCGDAQNVIDANATLMAEIECNMVCSGNDSYICGGPSRISYYTWIGTPLTSWDFPTGISAGEYQFLIGGVIIPLVSQPGVNGKITFMEKFGTEPANNSTGTYELDLKLLNNFTAAWRPLHVKTDVFCSASLTLPDKVGRMINIGGWANDATYGIRLYWPDGEPGTWGVNDWQENVVELHLQAGRWYPSAMTMANGSILVVGGEEGSNGAPVPSLEVLPLPSGSGTVYCDYLNRTDPYNLYPYLAVLPSGGILVAYYNEARILNEVTLQTQKVLPNIPGAVNDFLGGRTYPFEGTAVLMPQYAPYSAPLTVMICGGSVPGPEIALDNCVSLQPEVANANWTIERMPSKRVISSICALPDGTYMIMNGGQQGRAGFGLATEPNLNAVLYDPTKPLNNRMGVMANTTVIRLYHSEAVLMQDGRIIVSGSDPEDVRFPQEYRVEVFVPPYLLTGATPPSYTISSTDIAYGGTTTLTVFLPSGNFANMKIALMASVASTHGNSMGQRTIFPAYSCNGNKCTVTVPPNAHVCPPGWHMLFVLDNGVPGYAEWVRIGGDPAELGNWPPFDDFTVPGI</sequence>
<dbReference type="Pfam" id="PF07250">
    <property type="entry name" value="Glyoxal_oxid_N"/>
    <property type="match status" value="1"/>
</dbReference>
<accession>A0A132B9J7</accession>
<feature type="domain" description="WSC" evidence="3">
    <location>
        <begin position="167"/>
        <end position="261"/>
    </location>
</feature>
<dbReference type="RefSeq" id="XP_018063433.1">
    <property type="nucleotide sequence ID" value="XM_018220701.1"/>
</dbReference>
<keyword evidence="5" id="KW-1185">Reference proteome</keyword>
<evidence type="ECO:0000256" key="1">
    <source>
        <dbReference type="ARBA" id="ARBA00022729"/>
    </source>
</evidence>
<evidence type="ECO:0000313" key="5">
    <source>
        <dbReference type="Proteomes" id="UP000070700"/>
    </source>
</evidence>
<dbReference type="InterPro" id="IPR015202">
    <property type="entry name" value="GO-like_E_set"/>
</dbReference>
<dbReference type="Proteomes" id="UP000070700">
    <property type="component" value="Unassembled WGS sequence"/>
</dbReference>
<reference evidence="4 5" key="1">
    <citation type="submission" date="2015-10" db="EMBL/GenBank/DDBJ databases">
        <title>Full genome of DAOMC 229536 Phialocephala scopiformis, a fungal endophyte of spruce producing the potent anti-insectan compound rugulosin.</title>
        <authorList>
            <consortium name="DOE Joint Genome Institute"/>
            <person name="Walker A.K."/>
            <person name="Frasz S.L."/>
            <person name="Seifert K.A."/>
            <person name="Miller J.D."/>
            <person name="Mondo S.J."/>
            <person name="Labutti K."/>
            <person name="Lipzen A."/>
            <person name="Dockter R."/>
            <person name="Kennedy M."/>
            <person name="Grigoriev I.V."/>
            <person name="Spatafora J.W."/>
        </authorList>
    </citation>
    <scope>NUCLEOTIDE SEQUENCE [LARGE SCALE GENOMIC DNA]</scope>
    <source>
        <strain evidence="4 5">CBS 120377</strain>
    </source>
</reference>
<dbReference type="Pfam" id="PF01822">
    <property type="entry name" value="WSC"/>
    <property type="match status" value="4"/>
</dbReference>
<dbReference type="Pfam" id="PF09118">
    <property type="entry name" value="GO-like_E_set"/>
    <property type="match status" value="1"/>
</dbReference>
<keyword evidence="1 2" id="KW-0732">Signal</keyword>
<feature type="domain" description="WSC" evidence="3">
    <location>
        <begin position="294"/>
        <end position="388"/>
    </location>
</feature>